<evidence type="ECO:0000256" key="11">
    <source>
        <dbReference type="PIRSR" id="PIRSR000660-1"/>
    </source>
</evidence>
<keyword evidence="5" id="KW-0418">Kinase</keyword>
<feature type="binding site" evidence="12">
    <location>
        <begin position="673"/>
        <end position="681"/>
    </location>
    <ligand>
        <name>ATP</name>
        <dbReference type="ChEBI" id="CHEBI:30616"/>
    </ligand>
</feature>
<dbReference type="Gene3D" id="1.10.510.10">
    <property type="entry name" value="Transferase(Phosphotransferase) domain 1"/>
    <property type="match status" value="3"/>
</dbReference>
<dbReference type="OrthoDB" id="341578at2759"/>
<dbReference type="InterPro" id="IPR050339">
    <property type="entry name" value="CC_SR_Kinase"/>
</dbReference>
<dbReference type="Pfam" id="PF05773">
    <property type="entry name" value="RWD"/>
    <property type="match status" value="1"/>
</dbReference>
<dbReference type="InterPro" id="IPR011009">
    <property type="entry name" value="Kinase-like_dom_sf"/>
</dbReference>
<evidence type="ECO:0000256" key="14">
    <source>
        <dbReference type="SAM" id="Coils"/>
    </source>
</evidence>
<evidence type="ECO:0000256" key="4">
    <source>
        <dbReference type="ARBA" id="ARBA00022741"/>
    </source>
</evidence>
<dbReference type="GO" id="GO:0030447">
    <property type="term" value="P:filamentous growth"/>
    <property type="evidence" value="ECO:0007669"/>
    <property type="project" value="UniProtKB-ARBA"/>
</dbReference>
<dbReference type="InterPro" id="IPR017441">
    <property type="entry name" value="Protein_kinase_ATP_BS"/>
</dbReference>
<dbReference type="SMART" id="SM00591">
    <property type="entry name" value="RWD"/>
    <property type="match status" value="1"/>
</dbReference>
<dbReference type="Pfam" id="PF12745">
    <property type="entry name" value="HGTP_anticodon2"/>
    <property type="match status" value="1"/>
</dbReference>
<keyword evidence="2" id="KW-0723">Serine/threonine-protein kinase</keyword>
<dbReference type="InterPro" id="IPR024435">
    <property type="entry name" value="HisRS-related_dom"/>
</dbReference>
<dbReference type="InterPro" id="IPR008271">
    <property type="entry name" value="Ser/Thr_kinase_AS"/>
</dbReference>
<evidence type="ECO:0000256" key="6">
    <source>
        <dbReference type="ARBA" id="ARBA00022840"/>
    </source>
</evidence>
<dbReference type="Pfam" id="PF00069">
    <property type="entry name" value="Pkinase"/>
    <property type="match status" value="3"/>
</dbReference>
<dbReference type="PROSITE" id="PS00108">
    <property type="entry name" value="PROTEIN_KINASE_ST"/>
    <property type="match status" value="1"/>
</dbReference>
<evidence type="ECO:0000256" key="10">
    <source>
        <dbReference type="ARBA" id="ARBA00048977"/>
    </source>
</evidence>
<dbReference type="Proteomes" id="UP000054251">
    <property type="component" value="Unassembled WGS sequence"/>
</dbReference>
<dbReference type="PROSITE" id="PS50011">
    <property type="entry name" value="PROTEIN_KINASE_DOM"/>
    <property type="match status" value="2"/>
</dbReference>
<feature type="coiled-coil region" evidence="14">
    <location>
        <begin position="87"/>
        <end position="192"/>
    </location>
</feature>
<keyword evidence="6 12" id="KW-0067">ATP-binding</keyword>
<dbReference type="PANTHER" id="PTHR11042:SF160">
    <property type="entry name" value="EUKARYOTIC TRANSLATION INITIATION FACTOR 2-ALPHA KINASE 1"/>
    <property type="match status" value="1"/>
</dbReference>
<dbReference type="SUPFAM" id="SSF56112">
    <property type="entry name" value="Protein kinase-like (PK-like)"/>
    <property type="match status" value="2"/>
</dbReference>
<proteinExistence type="inferred from homology"/>
<feature type="binding site" evidence="13">
    <location>
        <position position="697"/>
    </location>
    <ligand>
        <name>ATP</name>
        <dbReference type="ChEBI" id="CHEBI:30616"/>
    </ligand>
</feature>
<comment type="catalytic activity">
    <reaction evidence="9">
        <text>L-threonyl-[protein] + ATP = O-phospho-L-threonyl-[protein] + ADP + H(+)</text>
        <dbReference type="Rhea" id="RHEA:46608"/>
        <dbReference type="Rhea" id="RHEA-COMP:11060"/>
        <dbReference type="Rhea" id="RHEA-COMP:11605"/>
        <dbReference type="ChEBI" id="CHEBI:15378"/>
        <dbReference type="ChEBI" id="CHEBI:30013"/>
        <dbReference type="ChEBI" id="CHEBI:30616"/>
        <dbReference type="ChEBI" id="CHEBI:61977"/>
        <dbReference type="ChEBI" id="CHEBI:456216"/>
        <dbReference type="EC" id="2.7.11.1"/>
    </reaction>
    <physiologicalReaction direction="left-to-right" evidence="9">
        <dbReference type="Rhea" id="RHEA:46609"/>
    </physiologicalReaction>
</comment>
<dbReference type="PANTHER" id="PTHR11042">
    <property type="entry name" value="EUKARYOTIC TRANSLATION INITIATION FACTOR 2-ALPHA KINASE EIF2-ALPHA KINASE -RELATED"/>
    <property type="match status" value="1"/>
</dbReference>
<dbReference type="GO" id="GO:0004694">
    <property type="term" value="F:eukaryotic translation initiation factor 2alpha kinase activity"/>
    <property type="evidence" value="ECO:0007669"/>
    <property type="project" value="InterPro"/>
</dbReference>
<dbReference type="GO" id="GO:0005634">
    <property type="term" value="C:nucleus"/>
    <property type="evidence" value="ECO:0007669"/>
    <property type="project" value="TreeGrafter"/>
</dbReference>
<organism evidence="18 19">
    <name type="scientific">Debaryomyces fabryi</name>
    <dbReference type="NCBI Taxonomy" id="58627"/>
    <lineage>
        <taxon>Eukaryota</taxon>
        <taxon>Fungi</taxon>
        <taxon>Dikarya</taxon>
        <taxon>Ascomycota</taxon>
        <taxon>Saccharomycotina</taxon>
        <taxon>Pichiomycetes</taxon>
        <taxon>Debaryomycetaceae</taxon>
        <taxon>Debaryomyces</taxon>
    </lineage>
</organism>
<feature type="domain" description="Protein kinase" evidence="16">
    <location>
        <begin position="247"/>
        <end position="570"/>
    </location>
</feature>
<evidence type="ECO:0000256" key="12">
    <source>
        <dbReference type="PIRSR" id="PIRSR000660-2"/>
    </source>
</evidence>
<dbReference type="GeneID" id="26837929"/>
<dbReference type="EMBL" id="LMYN01000011">
    <property type="protein sequence ID" value="KSA03282.1"/>
    <property type="molecule type" value="Genomic_DNA"/>
</dbReference>
<feature type="domain" description="RWD" evidence="17">
    <location>
        <begin position="16"/>
        <end position="128"/>
    </location>
</feature>
<evidence type="ECO:0000256" key="13">
    <source>
        <dbReference type="PROSITE-ProRule" id="PRU10141"/>
    </source>
</evidence>
<evidence type="ECO:0000259" key="16">
    <source>
        <dbReference type="PROSITE" id="PS50011"/>
    </source>
</evidence>
<keyword evidence="7" id="KW-0652">Protein synthesis inhibitor</keyword>
<comment type="similarity">
    <text evidence="8">Belongs to the protein kinase superfamily. Ser/Thr protein kinase family. GCN2 subfamily.</text>
</comment>
<keyword evidence="19" id="KW-1185">Reference proteome</keyword>
<dbReference type="CDD" id="cd14046">
    <property type="entry name" value="STKc_EIF2AK4_GCN2_rpt2"/>
    <property type="match status" value="1"/>
</dbReference>
<evidence type="ECO:0000313" key="18">
    <source>
        <dbReference type="EMBL" id="KSA03282.1"/>
    </source>
</evidence>
<dbReference type="GO" id="GO:0005737">
    <property type="term" value="C:cytoplasm"/>
    <property type="evidence" value="ECO:0007669"/>
    <property type="project" value="TreeGrafter"/>
</dbReference>
<evidence type="ECO:0000313" key="19">
    <source>
        <dbReference type="Proteomes" id="UP000054251"/>
    </source>
</evidence>
<dbReference type="InterPro" id="IPR000719">
    <property type="entry name" value="Prot_kinase_dom"/>
</dbReference>
<gene>
    <name evidence="18" type="ORF">AC631_00920</name>
</gene>
<keyword evidence="4 12" id="KW-0547">Nucleotide-binding</keyword>
<dbReference type="InterPro" id="IPR016255">
    <property type="entry name" value="Gcn2"/>
</dbReference>
<evidence type="ECO:0000259" key="17">
    <source>
        <dbReference type="PROSITE" id="PS50908"/>
    </source>
</evidence>
<dbReference type="Gene3D" id="3.30.930.10">
    <property type="entry name" value="Bira Bifunctional Protein, Domain 2"/>
    <property type="match status" value="1"/>
</dbReference>
<dbReference type="SUPFAM" id="SSF54495">
    <property type="entry name" value="UBC-like"/>
    <property type="match status" value="1"/>
</dbReference>
<dbReference type="InterPro" id="IPR036621">
    <property type="entry name" value="Anticodon-bd_dom_sf"/>
</dbReference>
<evidence type="ECO:0000256" key="8">
    <source>
        <dbReference type="ARBA" id="ARBA00037982"/>
    </source>
</evidence>
<evidence type="ECO:0000256" key="7">
    <source>
        <dbReference type="ARBA" id="ARBA00023193"/>
    </source>
</evidence>
<dbReference type="PIRSF" id="PIRSF000660">
    <property type="entry name" value="Ser/Thr_PK_GCN2"/>
    <property type="match status" value="1"/>
</dbReference>
<keyword evidence="3" id="KW-0808">Transferase</keyword>
<dbReference type="SUPFAM" id="SSF55681">
    <property type="entry name" value="Class II aaRS and biotin synthetases"/>
    <property type="match status" value="1"/>
</dbReference>
<feature type="binding site" evidence="12">
    <location>
        <position position="696"/>
    </location>
    <ligand>
        <name>ATP</name>
        <dbReference type="ChEBI" id="CHEBI:30616"/>
    </ligand>
</feature>
<dbReference type="RefSeq" id="XP_015469384.1">
    <property type="nucleotide sequence ID" value="XM_015609750.1"/>
</dbReference>
<reference evidence="18 19" key="1">
    <citation type="submission" date="2015-11" db="EMBL/GenBank/DDBJ databases">
        <title>The genome of Debaryomyces fabryi.</title>
        <authorList>
            <person name="Tafer H."/>
            <person name="Lopandic K."/>
        </authorList>
    </citation>
    <scope>NUCLEOTIDE SEQUENCE [LARGE SCALE GENOMIC DNA]</scope>
    <source>
        <strain evidence="18 19">CBS 789</strain>
    </source>
</reference>
<name>A0A0V1Q485_9ASCO</name>
<evidence type="ECO:0000256" key="15">
    <source>
        <dbReference type="SAM" id="MobiDB-lite"/>
    </source>
</evidence>
<feature type="compositionally biased region" description="Basic and acidic residues" evidence="15">
    <location>
        <begin position="1593"/>
        <end position="1610"/>
    </location>
</feature>
<dbReference type="GO" id="GO:0017148">
    <property type="term" value="P:negative regulation of translation"/>
    <property type="evidence" value="ECO:0007669"/>
    <property type="project" value="UniProtKB-KW"/>
</dbReference>
<keyword evidence="14" id="KW-0175">Coiled coil</keyword>
<sequence>MKEESISLSLERRQQDEVNSIASIYGDIFEDITPSGLVWNKKPSPHFKILLLSSECVDRPTISLILDIEFTSTYPLSPPKIKILEPKNILKTRLQAIEKRIKDLIKEYPEEEVSFTIICDVKDMLDDFQQTTEKVLSLEEERELRLKNERLQLEKLEDMKQKEQEQEKKKQIEELSEQILMIQGEYNEDEQRATESDDAITKDMLDEKNLIPTDTSLHFVFENPIVGQFPGSKSKFKFRAVLGFVKYRKRDLLSSISSQYIVKPYIPPEVQERIDKKNIELSYLLTEIDLKNKYWMTDLGKKEIQDLESELQLIMNLNHDNIVKLYGFQIDRNINEDQGWKVRLLTEFSSASDSLQDILPTAEFINWSLARTWLIQLLPGIEYLHNLGFVHKLICPLTVSVFELEIDYYYQNSANEHFNSSAYDDNSSRFGGLDSMKILKLCHPSYGFRLLSMLESHPNELNKSQNIANFLDSLIPETWIAPELKKSSKNHQLKTDIWDLGVLFLRVMLNYYILITTYRTPGEFYENFNAEDYFGAENYARLVYDLLSKMLQPKISKRPSPLELNAVKFLRDGPIMTNMRSTAYTHPYKDVEEDQENNVMGAIEEFQIDAKPLKNNPKDAQVSQYNHLSIMGNTTRRYSNQNQHPYILNDNTMSSNQRDMGRYERDFEEVGKLGKGGFGEVVKARNRIEGTFYAIKKIKHRANKLDSLLSEVLSLARLNHQYIVRYYGTWVEEIQETPSVFTSDDESDTESEDDFESPFNTRSSSFLMNHDNSFQVDFISNSFDPKIEFDDYSDEDNDDDFDDRIEFARSTGNSDKYDELLDTESGTSVAESSTHQTRANFTKPDNEKNRVHGQQKSILYIQMEFCENNTLLNLIEQGLPGNPNEYWRLFRQLLEAVSYIHREGFIHRDLKPMNIFIDKSNNVKVGDFGLAKNSQFSSVVLTNNQVESSNKDLSTIVGTVFYTANEVATGDYDEKVDMYSLGIIFFEMCYPLATGMERARILNNLRLVTVDFPQNFTDSKYRTEKKIIKLLLDHNPKNRPSAIELLQSGWLPVEHQDHIIKEALKSLADPASPWQQQVRETLFNQPYLLAKDLMFDNYSKSSHIHHLDHSISDYLLFSKMIEELFRIFKNHGAIEDFNSNILLPKSPAQSRELVYEVLDRSGSVLSLPFDLILPTARFLSRCNVTIPKMFRHEFVYRPNLRGAGVPDKYSAVNFDITTHDATNRKVNDAECLKVVDEILQSFPCFKAKNSSSIIMINHSDIITSVINFSFGNIGIEDKRRHEVIGVLSQLGIDKSPEEIKRYLREDFNVPHTVTKDLIDVFNFTTEPEKAKQKLEKAMLDSPLFVRVERALSYIKEVLSILKQFGVKSPVYLNPLSNYNNKYYSHGIMFQVIHQVDKNRRFSRVITGGRYDGLISSLTNKDVTKSSTPFVVGFSLTSTFMFLLMKNMDRRSKTSSKNSELNKVKWKKSRCDVLVTSLNESYIRLSGYEIVKSLWANDISSDIFTSTSLEDIAHKTDMDGANWVVLIKQPNSIQKNKQKRSAGKFKPLRIKNVSTNKVSDIEYEELVQFLQSEIEERNNDDESDSNLGSTTTDSTREGLKSENNEDSDSDKLLIRSGPIFTVDIDQKVVVVPNAAPRGRKNNKKEKWEIENDSKLASASLIKSVANSPIITIDARDEVLDMILITSLNQPEEWLRKVIFSNNNLPKSFATNIYNTLKKEALKGTKWAILHSSKTDKTCIVDLQK</sequence>
<dbReference type="Gene3D" id="3.30.200.20">
    <property type="entry name" value="Phosphorylase Kinase, domain 1"/>
    <property type="match status" value="1"/>
</dbReference>
<feature type="region of interest" description="Disordered" evidence="15">
    <location>
        <begin position="1574"/>
        <end position="1610"/>
    </location>
</feature>
<dbReference type="GO" id="GO:0000077">
    <property type="term" value="P:DNA damage checkpoint signaling"/>
    <property type="evidence" value="ECO:0007669"/>
    <property type="project" value="InterPro"/>
</dbReference>
<evidence type="ECO:0000256" key="3">
    <source>
        <dbReference type="ARBA" id="ARBA00022679"/>
    </source>
</evidence>
<dbReference type="GO" id="GO:0009893">
    <property type="term" value="P:positive regulation of metabolic process"/>
    <property type="evidence" value="ECO:0007669"/>
    <property type="project" value="UniProtKB-ARBA"/>
</dbReference>
<comment type="caution">
    <text evidence="18">The sequence shown here is derived from an EMBL/GenBank/DDBJ whole genome shotgun (WGS) entry which is preliminary data.</text>
</comment>
<dbReference type="CDD" id="cd23823">
    <property type="entry name" value="RWD_GCN2"/>
    <property type="match status" value="1"/>
</dbReference>
<dbReference type="EC" id="2.7.11.1" evidence="1"/>
<dbReference type="InterPro" id="IPR006575">
    <property type="entry name" value="RWD_dom"/>
</dbReference>
<feature type="compositionally biased region" description="Acidic residues" evidence="15">
    <location>
        <begin position="743"/>
        <end position="756"/>
    </location>
</feature>
<dbReference type="Gene3D" id="3.10.110.10">
    <property type="entry name" value="Ubiquitin Conjugating Enzyme"/>
    <property type="match status" value="1"/>
</dbReference>
<dbReference type="InterPro" id="IPR041715">
    <property type="entry name" value="HisRS-like_core"/>
</dbReference>
<dbReference type="FunFam" id="3.10.110.10:FF:000050">
    <property type="entry name" value="eIF-2-alpha kinase GCN2"/>
    <property type="match status" value="1"/>
</dbReference>
<dbReference type="SMART" id="SM00220">
    <property type="entry name" value="S_TKc"/>
    <property type="match status" value="1"/>
</dbReference>
<dbReference type="PROSITE" id="PS50908">
    <property type="entry name" value="RWD"/>
    <property type="match status" value="1"/>
</dbReference>
<dbReference type="GO" id="GO:0005524">
    <property type="term" value="F:ATP binding"/>
    <property type="evidence" value="ECO:0007669"/>
    <property type="project" value="UniProtKB-UniRule"/>
</dbReference>
<evidence type="ECO:0000256" key="1">
    <source>
        <dbReference type="ARBA" id="ARBA00012513"/>
    </source>
</evidence>
<accession>A0A0V1Q485</accession>
<dbReference type="PROSITE" id="PS00107">
    <property type="entry name" value="PROTEIN_KINASE_ATP"/>
    <property type="match status" value="1"/>
</dbReference>
<dbReference type="Pfam" id="PF13393">
    <property type="entry name" value="tRNA-synt_His"/>
    <property type="match status" value="1"/>
</dbReference>
<dbReference type="Gene3D" id="3.40.50.800">
    <property type="entry name" value="Anticodon-binding domain"/>
    <property type="match status" value="1"/>
</dbReference>
<feature type="region of interest" description="Disordered" evidence="15">
    <location>
        <begin position="739"/>
        <end position="759"/>
    </location>
</feature>
<protein>
    <recommendedName>
        <fullName evidence="1">non-specific serine/threonine protein kinase</fullName>
        <ecNumber evidence="1">2.7.11.1</ecNumber>
    </recommendedName>
</protein>
<evidence type="ECO:0000256" key="5">
    <source>
        <dbReference type="ARBA" id="ARBA00022777"/>
    </source>
</evidence>
<evidence type="ECO:0000256" key="2">
    <source>
        <dbReference type="ARBA" id="ARBA00022527"/>
    </source>
</evidence>
<feature type="active site" description="Proton acceptor" evidence="11">
    <location>
        <position position="909"/>
    </location>
</feature>
<feature type="compositionally biased region" description="Polar residues" evidence="15">
    <location>
        <begin position="824"/>
        <end position="840"/>
    </location>
</feature>
<dbReference type="InterPro" id="IPR016135">
    <property type="entry name" value="UBQ-conjugating_enzyme/RWD"/>
</dbReference>
<dbReference type="InterPro" id="IPR045864">
    <property type="entry name" value="aa-tRNA-synth_II/BPL/LPL"/>
</dbReference>
<evidence type="ECO:0000256" key="9">
    <source>
        <dbReference type="ARBA" id="ARBA00048659"/>
    </source>
</evidence>
<feature type="domain" description="Protein kinase" evidence="16">
    <location>
        <begin position="667"/>
        <end position="1051"/>
    </location>
</feature>
<feature type="region of interest" description="Disordered" evidence="15">
    <location>
        <begin position="824"/>
        <end position="849"/>
    </location>
</feature>
<comment type="catalytic activity">
    <reaction evidence="10">
        <text>L-seryl-[protein] + ATP = O-phospho-L-seryl-[protein] + ADP + H(+)</text>
        <dbReference type="Rhea" id="RHEA:17989"/>
        <dbReference type="Rhea" id="RHEA-COMP:9863"/>
        <dbReference type="Rhea" id="RHEA-COMP:11604"/>
        <dbReference type="ChEBI" id="CHEBI:15378"/>
        <dbReference type="ChEBI" id="CHEBI:29999"/>
        <dbReference type="ChEBI" id="CHEBI:30616"/>
        <dbReference type="ChEBI" id="CHEBI:83421"/>
        <dbReference type="ChEBI" id="CHEBI:456216"/>
        <dbReference type="EC" id="2.7.11.1"/>
    </reaction>
    <physiologicalReaction direction="left-to-right" evidence="10">
        <dbReference type="Rhea" id="RHEA:17990"/>
    </physiologicalReaction>
</comment>